<keyword evidence="2" id="KW-1185">Reference proteome</keyword>
<name>A0ABT1FSP2_9BACT</name>
<dbReference type="InterPro" id="IPR036086">
    <property type="entry name" value="ParB/Sulfiredoxin_sf"/>
</dbReference>
<organism evidence="1 2">
    <name type="scientific">Runella salmonicolor</name>
    <dbReference type="NCBI Taxonomy" id="2950278"/>
    <lineage>
        <taxon>Bacteria</taxon>
        <taxon>Pseudomonadati</taxon>
        <taxon>Bacteroidota</taxon>
        <taxon>Cytophagia</taxon>
        <taxon>Cytophagales</taxon>
        <taxon>Spirosomataceae</taxon>
        <taxon>Runella</taxon>
    </lineage>
</organism>
<protein>
    <submittedName>
        <fullName evidence="1">ParB N-terminal domain-containing protein</fullName>
    </submittedName>
</protein>
<dbReference type="RefSeq" id="WP_253530625.1">
    <property type="nucleotide sequence ID" value="NZ_JAMZEL010000009.1"/>
</dbReference>
<proteinExistence type="predicted"/>
<accession>A0ABT1FSP2</accession>
<dbReference type="Gene3D" id="3.90.1530.10">
    <property type="entry name" value="Conserved hypothetical protein from pyrococcus furiosus pfu- 392566-001, ParB domain"/>
    <property type="match status" value="1"/>
</dbReference>
<dbReference type="EMBL" id="JAMZEL010000009">
    <property type="protein sequence ID" value="MCP1384780.1"/>
    <property type="molecule type" value="Genomic_DNA"/>
</dbReference>
<gene>
    <name evidence="1" type="ORF">NCI00_20260</name>
</gene>
<comment type="caution">
    <text evidence="1">The sequence shown here is derived from an EMBL/GenBank/DDBJ whole genome shotgun (WGS) entry which is preliminary data.</text>
</comment>
<evidence type="ECO:0000313" key="2">
    <source>
        <dbReference type="Proteomes" id="UP001204772"/>
    </source>
</evidence>
<evidence type="ECO:0000313" key="1">
    <source>
        <dbReference type="EMBL" id="MCP1384780.1"/>
    </source>
</evidence>
<reference evidence="1 2" key="1">
    <citation type="submission" date="2022-06" db="EMBL/GenBank/DDBJ databases">
        <title>Runella sp. S5 genome sequencing.</title>
        <authorList>
            <person name="Park S."/>
        </authorList>
    </citation>
    <scope>NUCLEOTIDE SEQUENCE [LARGE SCALE GENOMIC DNA]</scope>
    <source>
        <strain evidence="1 2">S5</strain>
    </source>
</reference>
<dbReference type="Proteomes" id="UP001204772">
    <property type="component" value="Unassembled WGS sequence"/>
</dbReference>
<dbReference type="SUPFAM" id="SSF110849">
    <property type="entry name" value="ParB/Sulfiredoxin"/>
    <property type="match status" value="1"/>
</dbReference>
<sequence length="181" mass="20862">MQIRINEGLLSLPTLKMSDLLPAQGELKTLSPTNYERLKESILQKGFCFPMFVWPFEGQNHILDGHQRQIVFEKEGWAETPVPCVLVQADSWDDAKQKLLLCTSQYGTITPEGLRDFVDGMDWDWVDNFINFDAIPILDFSDLKDPDNYDLKEPEYQKEQKQKAANTCKCPNCGHEFVTEK</sequence>